<sequence length="99" mass="11094">MTLSIKASPSTIARGRQRKDIPPVVQEMVTEALKSKTGVVRVEGPQRELRDVVLATRRFRTLHKDEYEITVSPRDDSNRPAPVDKAVCLLVAVKKVDTK</sequence>
<evidence type="ECO:0000313" key="1">
    <source>
        <dbReference type="EMBL" id="TCO52982.1"/>
    </source>
</evidence>
<accession>A0A4R2J670</accession>
<dbReference type="AlphaFoldDB" id="A0A4R2J670"/>
<name>A0A4R2J670_9PSEU</name>
<evidence type="ECO:0000313" key="2">
    <source>
        <dbReference type="Proteomes" id="UP000295680"/>
    </source>
</evidence>
<organism evidence="1 2">
    <name type="scientific">Actinocrispum wychmicini</name>
    <dbReference type="NCBI Taxonomy" id="1213861"/>
    <lineage>
        <taxon>Bacteria</taxon>
        <taxon>Bacillati</taxon>
        <taxon>Actinomycetota</taxon>
        <taxon>Actinomycetes</taxon>
        <taxon>Pseudonocardiales</taxon>
        <taxon>Pseudonocardiaceae</taxon>
        <taxon>Actinocrispum</taxon>
    </lineage>
</organism>
<proteinExistence type="predicted"/>
<protein>
    <submittedName>
        <fullName evidence="1">Uncharacterized protein</fullName>
    </submittedName>
</protein>
<comment type="caution">
    <text evidence="1">The sequence shown here is derived from an EMBL/GenBank/DDBJ whole genome shotgun (WGS) entry which is preliminary data.</text>
</comment>
<dbReference type="Proteomes" id="UP000295680">
    <property type="component" value="Unassembled WGS sequence"/>
</dbReference>
<gene>
    <name evidence="1" type="ORF">EV192_111176</name>
</gene>
<dbReference type="EMBL" id="SLWS01000011">
    <property type="protein sequence ID" value="TCO52982.1"/>
    <property type="molecule type" value="Genomic_DNA"/>
</dbReference>
<keyword evidence="2" id="KW-1185">Reference proteome</keyword>
<reference evidence="1 2" key="1">
    <citation type="submission" date="2019-03" db="EMBL/GenBank/DDBJ databases">
        <title>Genomic Encyclopedia of Type Strains, Phase IV (KMG-IV): sequencing the most valuable type-strain genomes for metagenomic binning, comparative biology and taxonomic classification.</title>
        <authorList>
            <person name="Goeker M."/>
        </authorList>
    </citation>
    <scope>NUCLEOTIDE SEQUENCE [LARGE SCALE GENOMIC DNA]</scope>
    <source>
        <strain evidence="1 2">DSM 45934</strain>
    </source>
</reference>